<dbReference type="GO" id="GO:0000155">
    <property type="term" value="F:phosphorelay sensor kinase activity"/>
    <property type="evidence" value="ECO:0007669"/>
    <property type="project" value="InterPro"/>
</dbReference>
<dbReference type="Proteomes" id="UP000175744">
    <property type="component" value="Unassembled WGS sequence"/>
</dbReference>
<accession>A0A1E8F163</accession>
<proteinExistence type="predicted"/>
<keyword evidence="6" id="KW-1185">Reference proteome</keyword>
<protein>
    <recommendedName>
        <fullName evidence="4">SpoOB alpha-helical domain-containing protein</fullName>
    </recommendedName>
</protein>
<gene>
    <name evidence="5" type="ORF">CLOACE_04040</name>
</gene>
<dbReference type="InterPro" id="IPR039506">
    <property type="entry name" value="SPOB_a"/>
</dbReference>
<dbReference type="OrthoDB" id="1634477at2"/>
<name>A0A1E8F163_9CLOT</name>
<dbReference type="Pfam" id="PF14689">
    <property type="entry name" value="SPOB_a"/>
    <property type="match status" value="1"/>
</dbReference>
<evidence type="ECO:0000256" key="3">
    <source>
        <dbReference type="ARBA" id="ARBA00022777"/>
    </source>
</evidence>
<dbReference type="RefSeq" id="WP_070109375.1">
    <property type="nucleotide sequence ID" value="NZ_LZFO01000004.1"/>
</dbReference>
<dbReference type="Gene3D" id="1.10.287.130">
    <property type="match status" value="1"/>
</dbReference>
<keyword evidence="1" id="KW-0597">Phosphoprotein</keyword>
<evidence type="ECO:0000313" key="6">
    <source>
        <dbReference type="Proteomes" id="UP000175744"/>
    </source>
</evidence>
<comment type="caution">
    <text evidence="5">The sequence shown here is derived from an EMBL/GenBank/DDBJ whole genome shotgun (WGS) entry which is preliminary data.</text>
</comment>
<dbReference type="InterPro" id="IPR016120">
    <property type="entry name" value="Sig_transdc_His_kin_SpoOB"/>
</dbReference>
<dbReference type="STRING" id="1121290.CLAOCE_04040"/>
<feature type="domain" description="SpoOB alpha-helical" evidence="4">
    <location>
        <begin position="2"/>
        <end position="57"/>
    </location>
</feature>
<keyword evidence="2" id="KW-0808">Transferase</keyword>
<reference evidence="5 6" key="1">
    <citation type="submission" date="2016-06" db="EMBL/GenBank/DDBJ databases">
        <title>Genome sequence of Clostridium acetireducens DSM 10703.</title>
        <authorList>
            <person name="Poehlein A."/>
            <person name="Fluechter S."/>
            <person name="Duerre P."/>
            <person name="Daniel R."/>
        </authorList>
    </citation>
    <scope>NUCLEOTIDE SEQUENCE [LARGE SCALE GENOMIC DNA]</scope>
    <source>
        <strain evidence="5 6">DSM 10703</strain>
    </source>
</reference>
<dbReference type="AlphaFoldDB" id="A0A1E8F163"/>
<dbReference type="EMBL" id="LZFO01000004">
    <property type="protein sequence ID" value="OFI07213.1"/>
    <property type="molecule type" value="Genomic_DNA"/>
</dbReference>
<keyword evidence="3" id="KW-0418">Kinase</keyword>
<organism evidence="5 6">
    <name type="scientific">Clostridium acetireducens DSM 10703</name>
    <dbReference type="NCBI Taxonomy" id="1121290"/>
    <lineage>
        <taxon>Bacteria</taxon>
        <taxon>Bacillati</taxon>
        <taxon>Bacillota</taxon>
        <taxon>Clostridia</taxon>
        <taxon>Eubacteriales</taxon>
        <taxon>Clostridiaceae</taxon>
        <taxon>Clostridium</taxon>
    </lineage>
</organism>
<evidence type="ECO:0000313" key="5">
    <source>
        <dbReference type="EMBL" id="OFI07213.1"/>
    </source>
</evidence>
<evidence type="ECO:0000256" key="1">
    <source>
        <dbReference type="ARBA" id="ARBA00022553"/>
    </source>
</evidence>
<evidence type="ECO:0000259" key="4">
    <source>
        <dbReference type="Pfam" id="PF14689"/>
    </source>
</evidence>
<evidence type="ECO:0000256" key="2">
    <source>
        <dbReference type="ARBA" id="ARBA00022679"/>
    </source>
</evidence>
<dbReference type="SUPFAM" id="SSF55890">
    <property type="entry name" value="Sporulation response regulatory protein Spo0B"/>
    <property type="match status" value="1"/>
</dbReference>
<sequence length="181" mass="21602">MNNLGDFINLIRKQRHDFMNDIQIIYGYIQTNKIDKACTYINKISEINEAISEIYNLGDNNFALCIESNIRKLIRNDVKFDIDIEIEFFNFNIFEKSYDKKCTLVNNIFNELENNGTECVYIYIFHDDLGQSLLISDDEGMLDEINWMENWNKEKIDIVDLELYTCYYDNSKAYRINFIKN</sequence>